<accession>A0A8J2PB16</accession>
<evidence type="ECO:0000313" key="2">
    <source>
        <dbReference type="Proteomes" id="UP000708208"/>
    </source>
</evidence>
<protein>
    <submittedName>
        <fullName evidence="1">Uncharacterized protein</fullName>
    </submittedName>
</protein>
<feature type="non-terminal residue" evidence="1">
    <location>
        <position position="1"/>
    </location>
</feature>
<comment type="caution">
    <text evidence="1">The sequence shown here is derived from an EMBL/GenBank/DDBJ whole genome shotgun (WGS) entry which is preliminary data.</text>
</comment>
<dbReference type="EMBL" id="CAJVCH010192382">
    <property type="protein sequence ID" value="CAG7730311.1"/>
    <property type="molecule type" value="Genomic_DNA"/>
</dbReference>
<proteinExistence type="predicted"/>
<keyword evidence="2" id="KW-1185">Reference proteome</keyword>
<dbReference type="AlphaFoldDB" id="A0A8J2PB16"/>
<sequence length="208" mass="23221">PCSDWEEFEIKKIIGSDETELIARQKSKKSLDYSDVNTDYDKNETTGNKAIYTDGETVTVPTWNPKISSGNALCCSDNQATNREIASKPVYESEDNSYSELELVSEKLSSGASSYDKTNKPGFALPARINAYQEELNADVQARSGHMRQSPDLRHGMDVVPEIGFAIFGRHQNKIKPSRRVSRNTFAENDGRQISATKLENQASTNIY</sequence>
<dbReference type="Proteomes" id="UP000708208">
    <property type="component" value="Unassembled WGS sequence"/>
</dbReference>
<gene>
    <name evidence="1" type="ORF">AFUS01_LOCUS18965</name>
</gene>
<evidence type="ECO:0000313" key="1">
    <source>
        <dbReference type="EMBL" id="CAG7730311.1"/>
    </source>
</evidence>
<organism evidence="1 2">
    <name type="scientific">Allacma fusca</name>
    <dbReference type="NCBI Taxonomy" id="39272"/>
    <lineage>
        <taxon>Eukaryota</taxon>
        <taxon>Metazoa</taxon>
        <taxon>Ecdysozoa</taxon>
        <taxon>Arthropoda</taxon>
        <taxon>Hexapoda</taxon>
        <taxon>Collembola</taxon>
        <taxon>Symphypleona</taxon>
        <taxon>Sminthuridae</taxon>
        <taxon>Allacma</taxon>
    </lineage>
</organism>
<reference evidence="1" key="1">
    <citation type="submission" date="2021-06" db="EMBL/GenBank/DDBJ databases">
        <authorList>
            <person name="Hodson N. C."/>
            <person name="Mongue J. A."/>
            <person name="Jaron S. K."/>
        </authorList>
    </citation>
    <scope>NUCLEOTIDE SEQUENCE</scope>
</reference>
<name>A0A8J2PB16_9HEXA</name>